<reference evidence="1" key="1">
    <citation type="submission" date="2019-05" db="EMBL/GenBank/DDBJ databases">
        <title>Metatranscriptomic reconstruction reveals RNA viruses with the potential to shape carbon cycling in soil.</title>
        <authorList>
            <person name="Starr E.P."/>
            <person name="Nuccio E."/>
            <person name="Pett-Ridge J."/>
            <person name="Banfield J.F."/>
            <person name="Firestone M.K."/>
        </authorList>
    </citation>
    <scope>NUCLEOTIDE SEQUENCE</scope>
    <source>
        <strain evidence="1">H2_Rhizo_31_scaffold_1365</strain>
    </source>
</reference>
<dbReference type="EMBL" id="MN035876">
    <property type="protein sequence ID" value="QDH90919.1"/>
    <property type="molecule type" value="Genomic_RNA"/>
</dbReference>
<proteinExistence type="predicted"/>
<evidence type="ECO:0000313" key="1">
    <source>
        <dbReference type="EMBL" id="QDH90919.1"/>
    </source>
</evidence>
<gene>
    <name evidence="1" type="ORF">H2Rhizo311365_000002</name>
</gene>
<protein>
    <submittedName>
        <fullName evidence="1">Uncharacterized protein</fullName>
    </submittedName>
</protein>
<accession>A0A514DBD5</accession>
<sequence>MPSLANITVKKNDGTTDITWTGVAASAGDKSPAMWRSQTVGNAPGFQPVFQMMSRPNGTGTARRVDVSIVYPYTTTGTDGKTYLAEKAIFTGSMVAPLGMPTTDFNEAVAQAMNLLASSLVKQCFQAGFAAT</sequence>
<name>A0A514DBD5_9VIRU</name>
<organism evidence="1">
    <name type="scientific">Leviviridae sp</name>
    <dbReference type="NCBI Taxonomy" id="2027243"/>
    <lineage>
        <taxon>Viruses</taxon>
        <taxon>Riboviria</taxon>
        <taxon>Orthornavirae</taxon>
        <taxon>Lenarviricota</taxon>
        <taxon>Leviviricetes</taxon>
        <taxon>Norzivirales</taxon>
        <taxon>Fiersviridae</taxon>
    </lineage>
</organism>